<accession>A0A6J2WLR7</accession>
<dbReference type="AlphaFoldDB" id="A0A6J2WLR7"/>
<dbReference type="SMART" id="SM00692">
    <property type="entry name" value="DM3"/>
    <property type="match status" value="1"/>
</dbReference>
<evidence type="ECO:0000259" key="8">
    <source>
        <dbReference type="PROSITE" id="PS50950"/>
    </source>
</evidence>
<evidence type="ECO:0000256" key="5">
    <source>
        <dbReference type="PROSITE-ProRule" id="PRU00309"/>
    </source>
</evidence>
<feature type="coiled-coil region" evidence="6">
    <location>
        <begin position="230"/>
        <end position="257"/>
    </location>
</feature>
<dbReference type="InterPro" id="IPR026519">
    <property type="entry name" value="THAP7"/>
</dbReference>
<keyword evidence="3" id="KW-0862">Zinc</keyword>
<dbReference type="GO" id="GO:0006355">
    <property type="term" value="P:regulation of DNA-templated transcription"/>
    <property type="evidence" value="ECO:0007669"/>
    <property type="project" value="TreeGrafter"/>
</dbReference>
<dbReference type="PROSITE" id="PS50950">
    <property type="entry name" value="ZF_THAP"/>
    <property type="match status" value="1"/>
</dbReference>
<evidence type="ECO:0000256" key="7">
    <source>
        <dbReference type="SAM" id="MobiDB-lite"/>
    </source>
</evidence>
<dbReference type="SMART" id="SM00980">
    <property type="entry name" value="THAP"/>
    <property type="match status" value="1"/>
</dbReference>
<feature type="compositionally biased region" description="Polar residues" evidence="7">
    <location>
        <begin position="612"/>
        <end position="622"/>
    </location>
</feature>
<feature type="domain" description="THAP-type" evidence="8">
    <location>
        <begin position="1"/>
        <end position="93"/>
    </location>
</feature>
<keyword evidence="9" id="KW-1185">Reference proteome</keyword>
<feature type="compositionally biased region" description="Basic and acidic residues" evidence="7">
    <location>
        <begin position="298"/>
        <end position="307"/>
    </location>
</feature>
<reference evidence="10" key="1">
    <citation type="submission" date="2025-08" db="UniProtKB">
        <authorList>
            <consortium name="RefSeq"/>
        </authorList>
    </citation>
    <scope>IDENTIFICATION</scope>
</reference>
<dbReference type="GO" id="GO:0003677">
    <property type="term" value="F:DNA binding"/>
    <property type="evidence" value="ECO:0007669"/>
    <property type="project" value="UniProtKB-UniRule"/>
</dbReference>
<protein>
    <submittedName>
        <fullName evidence="10">THAP domain-containing protein 7</fullName>
    </submittedName>
</protein>
<dbReference type="GO" id="GO:0005634">
    <property type="term" value="C:nucleus"/>
    <property type="evidence" value="ECO:0007669"/>
    <property type="project" value="TreeGrafter"/>
</dbReference>
<keyword evidence="1" id="KW-0479">Metal-binding</keyword>
<feature type="region of interest" description="Disordered" evidence="7">
    <location>
        <begin position="602"/>
        <end position="624"/>
    </location>
</feature>
<dbReference type="SUPFAM" id="SSF57716">
    <property type="entry name" value="Glucocorticoid receptor-like (DNA-binding domain)"/>
    <property type="match status" value="1"/>
</dbReference>
<evidence type="ECO:0000256" key="4">
    <source>
        <dbReference type="ARBA" id="ARBA00023125"/>
    </source>
</evidence>
<keyword evidence="2 5" id="KW-0863">Zinc-finger</keyword>
<dbReference type="GeneID" id="115824994"/>
<organism evidence="9 10">
    <name type="scientific">Chanos chanos</name>
    <name type="common">Milkfish</name>
    <name type="synonym">Mugil chanos</name>
    <dbReference type="NCBI Taxonomy" id="29144"/>
    <lineage>
        <taxon>Eukaryota</taxon>
        <taxon>Metazoa</taxon>
        <taxon>Chordata</taxon>
        <taxon>Craniata</taxon>
        <taxon>Vertebrata</taxon>
        <taxon>Euteleostomi</taxon>
        <taxon>Actinopterygii</taxon>
        <taxon>Neopterygii</taxon>
        <taxon>Teleostei</taxon>
        <taxon>Ostariophysi</taxon>
        <taxon>Gonorynchiformes</taxon>
        <taxon>Chanidae</taxon>
        <taxon>Chanos</taxon>
    </lineage>
</organism>
<dbReference type="CTD" id="80764"/>
<keyword evidence="6" id="KW-0175">Coiled coil</keyword>
<feature type="compositionally biased region" description="Basic and acidic residues" evidence="7">
    <location>
        <begin position="113"/>
        <end position="122"/>
    </location>
</feature>
<keyword evidence="4 5" id="KW-0238">DNA-binding</keyword>
<evidence type="ECO:0000256" key="6">
    <source>
        <dbReference type="SAM" id="Coils"/>
    </source>
</evidence>
<feature type="region of interest" description="Disordered" evidence="7">
    <location>
        <begin position="99"/>
        <end position="204"/>
    </location>
</feature>
<evidence type="ECO:0000256" key="1">
    <source>
        <dbReference type="ARBA" id="ARBA00022723"/>
    </source>
</evidence>
<name>A0A6J2WLR7_CHACN</name>
<dbReference type="InParanoid" id="A0A6J2WLR7"/>
<dbReference type="GO" id="GO:0008270">
    <property type="term" value="F:zinc ion binding"/>
    <property type="evidence" value="ECO:0007669"/>
    <property type="project" value="UniProtKB-KW"/>
</dbReference>
<dbReference type="PANTHER" id="PTHR47502">
    <property type="entry name" value="THAP DOMAIN-CONTAINING PROTEIN 7"/>
    <property type="match status" value="1"/>
</dbReference>
<dbReference type="Proteomes" id="UP000504632">
    <property type="component" value="Chromosome 12"/>
</dbReference>
<feature type="region of interest" description="Disordered" evidence="7">
    <location>
        <begin position="286"/>
        <end position="312"/>
    </location>
</feature>
<gene>
    <name evidence="10" type="primary">thap7</name>
</gene>
<proteinExistence type="predicted"/>
<dbReference type="Pfam" id="PF05485">
    <property type="entry name" value="THAP"/>
    <property type="match status" value="1"/>
</dbReference>
<dbReference type="RefSeq" id="XP_030644572.1">
    <property type="nucleotide sequence ID" value="XM_030788712.1"/>
</dbReference>
<dbReference type="PANTHER" id="PTHR47502:SF1">
    <property type="entry name" value="THAP DOMAIN-CONTAINING PROTEIN 7"/>
    <property type="match status" value="1"/>
</dbReference>
<feature type="region of interest" description="Disordered" evidence="7">
    <location>
        <begin position="368"/>
        <end position="411"/>
    </location>
</feature>
<sequence length="647" mass="71357">MPRHCSAAGCKSRDTKESRVAGITFHRLPKRGTPRRTLWIINSRRKGPEGKGQWDPQNDFIYFCSKHFTPESFELSGVSGYRRLKDDAVPTVFETLSLQKGRSGNRTSRGRGKQADVSRDVEASNNQDVLKGSDTGNATGGKEDESPKTANDSGANAMAPLPLPKADPAQQGVSGGPPQSSCDPPPDPSTSASSPRPPSPSCYMRRLPPPPGFYVPKEHSYAQLCPLVWRKRYDKAIDNLEKALRLLSAARRRENRLRHALLRLRESRLRSTLSRIRDGTRIKEARGRQSSWALQRGEAAKSERGGLEENDLDGVTEDLDLLTEETGWRGQTQASRERLRVEEEEGCCFYCGRGREEDGSKEAAAKAVSQRASDVQKLPSRYKKGQEGKRGRGRVSKVPPGQRSDGTGVDDGEPKECYFYYCQPMDSEEGVQVVTMEMTPPRPEKEGKASTELHGNAPQQFTLLPPPAEMHLQMPGLSGSLATLQDATNTTVQLQQVQILQSSPALQPRLLLTDMTTSDKGATENLQEEEQQHVFWVQEGAEGRLLLLPLAADNREKGGVSVEGVMEDTGSDTVLVSAVGFQQEPTEEKDGLNAETEEMGARNAGLRDRQSGHQSNVRSGTVSGDVRERLKEHLEGFQLQLSNEFID</sequence>
<dbReference type="InterPro" id="IPR006612">
    <property type="entry name" value="THAP_Znf"/>
</dbReference>
<evidence type="ECO:0000256" key="3">
    <source>
        <dbReference type="ARBA" id="ARBA00022833"/>
    </source>
</evidence>
<evidence type="ECO:0000313" key="9">
    <source>
        <dbReference type="Proteomes" id="UP000504632"/>
    </source>
</evidence>
<evidence type="ECO:0000256" key="2">
    <source>
        <dbReference type="ARBA" id="ARBA00022771"/>
    </source>
</evidence>
<dbReference type="FunCoup" id="A0A6J2WLR7">
    <property type="interactions" value="25"/>
</dbReference>
<dbReference type="OrthoDB" id="7312725at2759"/>
<evidence type="ECO:0000313" key="10">
    <source>
        <dbReference type="RefSeq" id="XP_030644572.1"/>
    </source>
</evidence>